<organism evidence="2 3">
    <name type="scientific">Mortierella polycephala</name>
    <dbReference type="NCBI Taxonomy" id="41804"/>
    <lineage>
        <taxon>Eukaryota</taxon>
        <taxon>Fungi</taxon>
        <taxon>Fungi incertae sedis</taxon>
        <taxon>Mucoromycota</taxon>
        <taxon>Mortierellomycotina</taxon>
        <taxon>Mortierellomycetes</taxon>
        <taxon>Mortierellales</taxon>
        <taxon>Mortierellaceae</taxon>
        <taxon>Mortierella</taxon>
    </lineage>
</organism>
<evidence type="ECO:0000256" key="1">
    <source>
        <dbReference type="SAM" id="MobiDB-lite"/>
    </source>
</evidence>
<name>A0A9P6PJM6_9FUNG</name>
<dbReference type="EMBL" id="JAAAJA010002586">
    <property type="protein sequence ID" value="KAG0239254.1"/>
    <property type="molecule type" value="Genomic_DNA"/>
</dbReference>
<accession>A0A9P6PJM6</accession>
<evidence type="ECO:0000313" key="2">
    <source>
        <dbReference type="EMBL" id="KAG0239254.1"/>
    </source>
</evidence>
<proteinExistence type="predicted"/>
<gene>
    <name evidence="2" type="ORF">BG011_003956</name>
</gene>
<keyword evidence="3" id="KW-1185">Reference proteome</keyword>
<sequence length="94" mass="10790">MYSDKCKKLRLKHVLEDCYRWQNDQKKKKESEGGSNYQSKDAPRPLKTIGAFTRVNEDAQLEGIQLNKESFFAPYSSSPYVNLKHAYAFKGPAA</sequence>
<protein>
    <submittedName>
        <fullName evidence="2">Uncharacterized protein</fullName>
    </submittedName>
</protein>
<dbReference type="Proteomes" id="UP000726737">
    <property type="component" value="Unassembled WGS sequence"/>
</dbReference>
<dbReference type="AlphaFoldDB" id="A0A9P6PJM6"/>
<dbReference type="OrthoDB" id="2392608at2759"/>
<reference evidence="2" key="1">
    <citation type="journal article" date="2020" name="Fungal Divers.">
        <title>Resolving the Mortierellaceae phylogeny through synthesis of multi-gene phylogenetics and phylogenomics.</title>
        <authorList>
            <person name="Vandepol N."/>
            <person name="Liber J."/>
            <person name="Desiro A."/>
            <person name="Na H."/>
            <person name="Kennedy M."/>
            <person name="Barry K."/>
            <person name="Grigoriev I.V."/>
            <person name="Miller A.N."/>
            <person name="O'Donnell K."/>
            <person name="Stajich J.E."/>
            <person name="Bonito G."/>
        </authorList>
    </citation>
    <scope>NUCLEOTIDE SEQUENCE</scope>
    <source>
        <strain evidence="2">KOD948</strain>
    </source>
</reference>
<evidence type="ECO:0000313" key="3">
    <source>
        <dbReference type="Proteomes" id="UP000726737"/>
    </source>
</evidence>
<feature type="non-terminal residue" evidence="2">
    <location>
        <position position="94"/>
    </location>
</feature>
<feature type="region of interest" description="Disordered" evidence="1">
    <location>
        <begin position="24"/>
        <end position="45"/>
    </location>
</feature>
<comment type="caution">
    <text evidence="2">The sequence shown here is derived from an EMBL/GenBank/DDBJ whole genome shotgun (WGS) entry which is preliminary data.</text>
</comment>